<dbReference type="SUPFAM" id="SSF48726">
    <property type="entry name" value="Immunoglobulin"/>
    <property type="match status" value="1"/>
</dbReference>
<dbReference type="PANTHER" id="PTHR12035">
    <property type="entry name" value="SIALIC ACID BINDING IMMUNOGLOBULIN-LIKE LECTIN"/>
    <property type="match status" value="1"/>
</dbReference>
<evidence type="ECO:0000256" key="4">
    <source>
        <dbReference type="ARBA" id="ARBA00023136"/>
    </source>
</evidence>
<keyword evidence="3 5" id="KW-1133">Transmembrane helix</keyword>
<feature type="signal peptide" evidence="6">
    <location>
        <begin position="1"/>
        <end position="19"/>
    </location>
</feature>
<dbReference type="Ensembl" id="ENSEAST00005013368.1">
    <property type="protein sequence ID" value="ENSEASP00005012308.1"/>
    <property type="gene ID" value="ENSEASG00005008586.1"/>
</dbReference>
<dbReference type="AlphaFoldDB" id="A0A8C4PKQ2"/>
<dbReference type="GO" id="GO:0033691">
    <property type="term" value="F:sialic acid binding"/>
    <property type="evidence" value="ECO:0007669"/>
    <property type="project" value="TreeGrafter"/>
</dbReference>
<evidence type="ECO:0000256" key="6">
    <source>
        <dbReference type="SAM" id="SignalP"/>
    </source>
</evidence>
<accession>A0A8C4PKQ2</accession>
<dbReference type="PANTHER" id="PTHR12035:SF132">
    <property type="entry name" value="MYELOID CELL SURFACE ANTIGEN CD33"/>
    <property type="match status" value="1"/>
</dbReference>
<evidence type="ECO:0000256" key="2">
    <source>
        <dbReference type="ARBA" id="ARBA00022692"/>
    </source>
</evidence>
<dbReference type="PROSITE" id="PS50835">
    <property type="entry name" value="IG_LIKE"/>
    <property type="match status" value="1"/>
</dbReference>
<feature type="chain" id="PRO_5033983184" description="Ig-like domain-containing protein" evidence="6">
    <location>
        <begin position="20"/>
        <end position="223"/>
    </location>
</feature>
<feature type="transmembrane region" description="Helical" evidence="5">
    <location>
        <begin position="146"/>
        <end position="167"/>
    </location>
</feature>
<dbReference type="InterPro" id="IPR051036">
    <property type="entry name" value="SIGLEC"/>
</dbReference>
<evidence type="ECO:0000313" key="8">
    <source>
        <dbReference type="Ensembl" id="ENSEASP00005012308.1"/>
    </source>
</evidence>
<feature type="domain" description="Ig-like" evidence="7">
    <location>
        <begin position="16"/>
        <end position="105"/>
    </location>
</feature>
<keyword evidence="4 5" id="KW-0472">Membrane</keyword>
<dbReference type="GO" id="GO:0007155">
    <property type="term" value="P:cell adhesion"/>
    <property type="evidence" value="ECO:0007669"/>
    <property type="project" value="TreeGrafter"/>
</dbReference>
<keyword evidence="6" id="KW-0732">Signal</keyword>
<reference evidence="8" key="1">
    <citation type="submission" date="2023-03" db="UniProtKB">
        <authorList>
            <consortium name="Ensembl"/>
        </authorList>
    </citation>
    <scope>IDENTIFICATION</scope>
</reference>
<dbReference type="InterPro" id="IPR013783">
    <property type="entry name" value="Ig-like_fold"/>
</dbReference>
<evidence type="ECO:0000256" key="5">
    <source>
        <dbReference type="SAM" id="Phobius"/>
    </source>
</evidence>
<protein>
    <recommendedName>
        <fullName evidence="7">Ig-like domain-containing protein</fullName>
    </recommendedName>
</protein>
<dbReference type="InterPro" id="IPR036179">
    <property type="entry name" value="Ig-like_dom_sf"/>
</dbReference>
<keyword evidence="2 5" id="KW-0812">Transmembrane</keyword>
<organism evidence="8">
    <name type="scientific">Equus asinus asinus</name>
    <dbReference type="NCBI Taxonomy" id="83772"/>
    <lineage>
        <taxon>Eukaryota</taxon>
        <taxon>Metazoa</taxon>
        <taxon>Chordata</taxon>
        <taxon>Craniata</taxon>
        <taxon>Vertebrata</taxon>
        <taxon>Euteleostomi</taxon>
        <taxon>Mammalia</taxon>
        <taxon>Eutheria</taxon>
        <taxon>Laurasiatheria</taxon>
        <taxon>Perissodactyla</taxon>
        <taxon>Equidae</taxon>
        <taxon>Equus</taxon>
    </lineage>
</organism>
<proteinExistence type="predicted"/>
<evidence type="ECO:0000256" key="1">
    <source>
        <dbReference type="ARBA" id="ARBA00004167"/>
    </source>
</evidence>
<dbReference type="InterPro" id="IPR007110">
    <property type="entry name" value="Ig-like_dom"/>
</dbReference>
<dbReference type="GO" id="GO:0005886">
    <property type="term" value="C:plasma membrane"/>
    <property type="evidence" value="ECO:0007669"/>
    <property type="project" value="TreeGrafter"/>
</dbReference>
<dbReference type="Gene3D" id="2.60.40.10">
    <property type="entry name" value="Immunoglobulins"/>
    <property type="match status" value="1"/>
</dbReference>
<sequence length="223" mass="23793">MLLLPLLCLDLPIPSPAMTQMPHILIPGTLESGRPRNLTCSVLWAREGGMPPIYSWKLAALTTLVPKTHLPSVLTLTPRPQDHGTNLTCQVNFPAAGVTVERTIQLNRILSAGPGQNPENGVDVGDGTHSLVLRGPGTRAREIQGALGGAGVTAPFTLCLCLIFLIVKTCRKKAARKAVDRNDINPAIWPALLVSDVGILTCSLPTTSPRGDPKSCSIRHVQK</sequence>
<evidence type="ECO:0000256" key="3">
    <source>
        <dbReference type="ARBA" id="ARBA00022989"/>
    </source>
</evidence>
<evidence type="ECO:0000259" key="7">
    <source>
        <dbReference type="PROSITE" id="PS50835"/>
    </source>
</evidence>
<comment type="subcellular location">
    <subcellularLocation>
        <location evidence="1">Membrane</location>
        <topology evidence="1">Single-pass membrane protein</topology>
    </subcellularLocation>
</comment>
<name>A0A8C4PKQ2_EQUAS</name>